<protein>
    <submittedName>
        <fullName evidence="2">Uncharacterized protein</fullName>
    </submittedName>
</protein>
<reference evidence="2" key="1">
    <citation type="submission" date="2013-07" db="EMBL/GenBank/DDBJ databases">
        <title>The Genome Sequence of Cryptococcus dejecticola CBS10117.</title>
        <authorList>
            <consortium name="The Broad Institute Genome Sequencing Platform"/>
            <person name="Cuomo C."/>
            <person name="Litvintseva A."/>
            <person name="Chen Y."/>
            <person name="Heitman J."/>
            <person name="Sun S."/>
            <person name="Springer D."/>
            <person name="Dromer F."/>
            <person name="Young S.K."/>
            <person name="Zeng Q."/>
            <person name="Gargeya S."/>
            <person name="Fitzgerald M."/>
            <person name="Abouelleil A."/>
            <person name="Alvarado L."/>
            <person name="Berlin A.M."/>
            <person name="Chapman S.B."/>
            <person name="Dewar J."/>
            <person name="Goldberg J."/>
            <person name="Griggs A."/>
            <person name="Gujja S."/>
            <person name="Hansen M."/>
            <person name="Howarth C."/>
            <person name="Imamovic A."/>
            <person name="Larimer J."/>
            <person name="McCowan C."/>
            <person name="Murphy C."/>
            <person name="Pearson M."/>
            <person name="Priest M."/>
            <person name="Roberts A."/>
            <person name="Saif S."/>
            <person name="Shea T."/>
            <person name="Sykes S."/>
            <person name="Wortman J."/>
            <person name="Nusbaum C."/>
            <person name="Birren B."/>
        </authorList>
    </citation>
    <scope>NUCLEOTIDE SEQUENCE [LARGE SCALE GENOMIC DNA]</scope>
    <source>
        <strain evidence="2">CBS 10117</strain>
    </source>
</reference>
<dbReference type="AlphaFoldDB" id="A0A1A6AF91"/>
<dbReference type="VEuPathDB" id="FungiDB:I303_00543"/>
<gene>
    <name evidence="2" type="ORF">I303_00543</name>
    <name evidence="3" type="ORF">I303_100542</name>
</gene>
<keyword evidence="4" id="KW-1185">Reference proteome</keyword>
<accession>A0A1A6AF91</accession>
<dbReference type="Proteomes" id="UP000078595">
    <property type="component" value="Chromosome 1"/>
</dbReference>
<evidence type="ECO:0000256" key="1">
    <source>
        <dbReference type="SAM" id="MobiDB-lite"/>
    </source>
</evidence>
<name>A0A1A6AF91_9TREE</name>
<proteinExistence type="predicted"/>
<organism evidence="2">
    <name type="scientific">Kwoniella dejecticola CBS 10117</name>
    <dbReference type="NCBI Taxonomy" id="1296121"/>
    <lineage>
        <taxon>Eukaryota</taxon>
        <taxon>Fungi</taxon>
        <taxon>Dikarya</taxon>
        <taxon>Basidiomycota</taxon>
        <taxon>Agaricomycotina</taxon>
        <taxon>Tremellomycetes</taxon>
        <taxon>Tremellales</taxon>
        <taxon>Cryptococcaceae</taxon>
        <taxon>Kwoniella</taxon>
    </lineage>
</organism>
<dbReference type="EMBL" id="CP144530">
    <property type="protein sequence ID" value="WWC58007.1"/>
    <property type="molecule type" value="Genomic_DNA"/>
</dbReference>
<evidence type="ECO:0000313" key="4">
    <source>
        <dbReference type="Proteomes" id="UP000078595"/>
    </source>
</evidence>
<dbReference type="KEGG" id="kdj:28964242"/>
<sequence length="212" mass="23772">MALSSQSMQTTADSIFDSTKVVTVIGWGSDHPETSGLGKPSDFCISYTKTSDRRFMGLQSGYQPIWLTRTSRRHGATDMHMVEGSEGTTIVDQPLAGDHYEEGIIGKTERDTHRHSRCSVRVRDRWEIIPEGQNAETVGKMLEQLYQERLEGLKEGRSTFQKSRSDDNAENSEVEAKNEDARINEELSIWWRVWIASRGKDCSSGPADGEGV</sequence>
<evidence type="ECO:0000313" key="3">
    <source>
        <dbReference type="EMBL" id="WWC58007.1"/>
    </source>
</evidence>
<reference evidence="3" key="2">
    <citation type="submission" date="2013-07" db="EMBL/GenBank/DDBJ databases">
        <authorList>
            <consortium name="The Broad Institute Genome Sequencing Platform"/>
            <person name="Cuomo C."/>
            <person name="Litvintseva A."/>
            <person name="Chen Y."/>
            <person name="Heitman J."/>
            <person name="Sun S."/>
            <person name="Springer D."/>
            <person name="Dromer F."/>
            <person name="Young S.K."/>
            <person name="Zeng Q."/>
            <person name="Gargeya S."/>
            <person name="Fitzgerald M."/>
            <person name="Abouelleil A."/>
            <person name="Alvarado L."/>
            <person name="Berlin A.M."/>
            <person name="Chapman S.B."/>
            <person name="Dewar J."/>
            <person name="Goldberg J."/>
            <person name="Griggs A."/>
            <person name="Gujja S."/>
            <person name="Hansen M."/>
            <person name="Howarth C."/>
            <person name="Imamovic A."/>
            <person name="Larimer J."/>
            <person name="McCowan C."/>
            <person name="Murphy C."/>
            <person name="Pearson M."/>
            <person name="Priest M."/>
            <person name="Roberts A."/>
            <person name="Saif S."/>
            <person name="Shea T."/>
            <person name="Sykes S."/>
            <person name="Wortman J."/>
            <person name="Nusbaum C."/>
            <person name="Birren B."/>
        </authorList>
    </citation>
    <scope>NUCLEOTIDE SEQUENCE</scope>
    <source>
        <strain evidence="3">CBS 10117</strain>
    </source>
</reference>
<dbReference type="RefSeq" id="XP_018266568.1">
    <property type="nucleotide sequence ID" value="XM_018403914.1"/>
</dbReference>
<reference evidence="3" key="3">
    <citation type="submission" date="2024-02" db="EMBL/GenBank/DDBJ databases">
        <title>Comparative genomics of Cryptococcus and Kwoniella reveals pathogenesis evolution and contrasting modes of karyotype evolution via chromosome fusion or intercentromeric recombination.</title>
        <authorList>
            <person name="Coelho M.A."/>
            <person name="David-Palma M."/>
            <person name="Shea T."/>
            <person name="Bowers K."/>
            <person name="McGinley-Smith S."/>
            <person name="Mohammad A.W."/>
            <person name="Gnirke A."/>
            <person name="Yurkov A.M."/>
            <person name="Nowrousian M."/>
            <person name="Sun S."/>
            <person name="Cuomo C.A."/>
            <person name="Heitman J."/>
        </authorList>
    </citation>
    <scope>NUCLEOTIDE SEQUENCE</scope>
    <source>
        <strain evidence="3">CBS 10117</strain>
    </source>
</reference>
<evidence type="ECO:0000313" key="2">
    <source>
        <dbReference type="EMBL" id="OBR88726.1"/>
    </source>
</evidence>
<dbReference type="GeneID" id="28964242"/>
<feature type="region of interest" description="Disordered" evidence="1">
    <location>
        <begin position="157"/>
        <end position="179"/>
    </location>
</feature>
<dbReference type="EMBL" id="KI894027">
    <property type="protein sequence ID" value="OBR88726.1"/>
    <property type="molecule type" value="Genomic_DNA"/>
</dbReference>
<feature type="compositionally biased region" description="Basic and acidic residues" evidence="1">
    <location>
        <begin position="157"/>
        <end position="167"/>
    </location>
</feature>